<protein>
    <submittedName>
        <fullName evidence="1">Uncharacterized protein</fullName>
    </submittedName>
</protein>
<gene>
    <name evidence="1" type="ORF">MRB53_017083</name>
</gene>
<accession>A0ACC2M3Z6</accession>
<proteinExistence type="predicted"/>
<comment type="caution">
    <text evidence="1">The sequence shown here is derived from an EMBL/GenBank/DDBJ whole genome shotgun (WGS) entry which is preliminary data.</text>
</comment>
<sequence>MGAECSLPCFKSPKHVVQEDLNKLQDKCNIHDNKESPTAESSINLNLGTSLETESTTEVGTVENTQIQNKFSAPKSHDTTLKPLEEGSVCNPDQTNIESLEQDKINSSSQTLGSPVGRASASSLNKNGEVFSNLQRVVPDCRIIVEMNLESCSNDCLNEAKNNIENGANKQDKLLEASMSPEIIPVNSTRRKLLILDVNGLLVDIVQFQPNWRIPDKKVSRRSVYKRPFCDDFIKFCFDRFNVGIWSSRTRRNLEAVLNIFIGDDKNKLLFCWDQSHCTSTGFKTIENRNKPLFLKELKKIWDKEEPNLPWEKGEYTPSNTLLLDDSPYKALRNPPYTAIFPRPYNFQDENDNSLGPEGDLRVYLEGLARSDDVRCYVQKHPFGQHAITSADPSWPFYLKVIGVENSSAPALCHQGC</sequence>
<evidence type="ECO:0000313" key="1">
    <source>
        <dbReference type="EMBL" id="KAJ8640389.1"/>
    </source>
</evidence>
<organism evidence="1 2">
    <name type="scientific">Persea americana</name>
    <name type="common">Avocado</name>
    <dbReference type="NCBI Taxonomy" id="3435"/>
    <lineage>
        <taxon>Eukaryota</taxon>
        <taxon>Viridiplantae</taxon>
        <taxon>Streptophyta</taxon>
        <taxon>Embryophyta</taxon>
        <taxon>Tracheophyta</taxon>
        <taxon>Spermatophyta</taxon>
        <taxon>Magnoliopsida</taxon>
        <taxon>Magnoliidae</taxon>
        <taxon>Laurales</taxon>
        <taxon>Lauraceae</taxon>
        <taxon>Persea</taxon>
    </lineage>
</organism>
<evidence type="ECO:0000313" key="2">
    <source>
        <dbReference type="Proteomes" id="UP001234297"/>
    </source>
</evidence>
<dbReference type="Proteomes" id="UP001234297">
    <property type="component" value="Chromosome 5"/>
</dbReference>
<keyword evidence="2" id="KW-1185">Reference proteome</keyword>
<reference evidence="1 2" key="1">
    <citation type="journal article" date="2022" name="Hortic Res">
        <title>A haplotype resolved chromosomal level avocado genome allows analysis of novel avocado genes.</title>
        <authorList>
            <person name="Nath O."/>
            <person name="Fletcher S.J."/>
            <person name="Hayward A."/>
            <person name="Shaw L.M."/>
            <person name="Masouleh A.K."/>
            <person name="Furtado A."/>
            <person name="Henry R.J."/>
            <person name="Mitter N."/>
        </authorList>
    </citation>
    <scope>NUCLEOTIDE SEQUENCE [LARGE SCALE GENOMIC DNA]</scope>
    <source>
        <strain evidence="2">cv. Hass</strain>
    </source>
</reference>
<name>A0ACC2M3Z6_PERAE</name>
<dbReference type="EMBL" id="CM056813">
    <property type="protein sequence ID" value="KAJ8640389.1"/>
    <property type="molecule type" value="Genomic_DNA"/>
</dbReference>